<name>A0AAD4BFD1_BOLED</name>
<evidence type="ECO:0000256" key="1">
    <source>
        <dbReference type="SAM" id="SignalP"/>
    </source>
</evidence>
<dbReference type="EMBL" id="WHUW01000099">
    <property type="protein sequence ID" value="KAF8424990.1"/>
    <property type="molecule type" value="Genomic_DNA"/>
</dbReference>
<feature type="signal peptide" evidence="1">
    <location>
        <begin position="1"/>
        <end position="20"/>
    </location>
</feature>
<sequence length="139" mass="14801">MIPGIITCTALLALVTGVGRTVIVGTHTLNPERLAGIPTVIAVSPEESLAFAPDVFTTCALCCILTSTEGGLRRTTSPMRQLFFCILNCGKRGRQATHLSSCFRQVESEKESYGRPTCTSAVSNATSVQTAGITFRFEA</sequence>
<reference evidence="2" key="1">
    <citation type="submission" date="2019-10" db="EMBL/GenBank/DDBJ databases">
        <authorList>
            <consortium name="DOE Joint Genome Institute"/>
            <person name="Kuo A."/>
            <person name="Miyauchi S."/>
            <person name="Kiss E."/>
            <person name="Drula E."/>
            <person name="Kohler A."/>
            <person name="Sanchez-Garcia M."/>
            <person name="Andreopoulos B."/>
            <person name="Barry K.W."/>
            <person name="Bonito G."/>
            <person name="Buee M."/>
            <person name="Carver A."/>
            <person name="Chen C."/>
            <person name="Cichocki N."/>
            <person name="Clum A."/>
            <person name="Culley D."/>
            <person name="Crous P.W."/>
            <person name="Fauchery L."/>
            <person name="Girlanda M."/>
            <person name="Hayes R."/>
            <person name="Keri Z."/>
            <person name="LaButti K."/>
            <person name="Lipzen A."/>
            <person name="Lombard V."/>
            <person name="Magnuson J."/>
            <person name="Maillard F."/>
            <person name="Morin E."/>
            <person name="Murat C."/>
            <person name="Nolan M."/>
            <person name="Ohm R."/>
            <person name="Pangilinan J."/>
            <person name="Pereira M."/>
            <person name="Perotto S."/>
            <person name="Peter M."/>
            <person name="Riley R."/>
            <person name="Sitrit Y."/>
            <person name="Stielow B."/>
            <person name="Szollosi G."/>
            <person name="Zifcakova L."/>
            <person name="Stursova M."/>
            <person name="Spatafora J.W."/>
            <person name="Tedersoo L."/>
            <person name="Vaario L.-M."/>
            <person name="Yamada A."/>
            <person name="Yan M."/>
            <person name="Wang P."/>
            <person name="Xu J."/>
            <person name="Bruns T."/>
            <person name="Baldrian P."/>
            <person name="Vilgalys R."/>
            <person name="Henrissat B."/>
            <person name="Grigoriev I.V."/>
            <person name="Hibbett D."/>
            <person name="Nagy L.G."/>
            <person name="Martin F.M."/>
        </authorList>
    </citation>
    <scope>NUCLEOTIDE SEQUENCE</scope>
    <source>
        <strain evidence="2">BED1</strain>
    </source>
</reference>
<organism evidence="2 3">
    <name type="scientific">Boletus edulis BED1</name>
    <dbReference type="NCBI Taxonomy" id="1328754"/>
    <lineage>
        <taxon>Eukaryota</taxon>
        <taxon>Fungi</taxon>
        <taxon>Dikarya</taxon>
        <taxon>Basidiomycota</taxon>
        <taxon>Agaricomycotina</taxon>
        <taxon>Agaricomycetes</taxon>
        <taxon>Agaricomycetidae</taxon>
        <taxon>Boletales</taxon>
        <taxon>Boletineae</taxon>
        <taxon>Boletaceae</taxon>
        <taxon>Boletoideae</taxon>
        <taxon>Boletus</taxon>
    </lineage>
</organism>
<evidence type="ECO:0000313" key="3">
    <source>
        <dbReference type="Proteomes" id="UP001194468"/>
    </source>
</evidence>
<evidence type="ECO:0000313" key="2">
    <source>
        <dbReference type="EMBL" id="KAF8424990.1"/>
    </source>
</evidence>
<accession>A0AAD4BFD1</accession>
<gene>
    <name evidence="2" type="ORF">L210DRAFT_3225690</name>
</gene>
<feature type="chain" id="PRO_5042036227" description="Secreted protein" evidence="1">
    <location>
        <begin position="21"/>
        <end position="139"/>
    </location>
</feature>
<keyword evidence="1" id="KW-0732">Signal</keyword>
<dbReference type="AlphaFoldDB" id="A0AAD4BFD1"/>
<evidence type="ECO:0008006" key="4">
    <source>
        <dbReference type="Google" id="ProtNLM"/>
    </source>
</evidence>
<protein>
    <recommendedName>
        <fullName evidence="4">Secreted protein</fullName>
    </recommendedName>
</protein>
<reference evidence="2" key="2">
    <citation type="journal article" date="2020" name="Nat. Commun.">
        <title>Large-scale genome sequencing of mycorrhizal fungi provides insights into the early evolution of symbiotic traits.</title>
        <authorList>
            <person name="Miyauchi S."/>
            <person name="Kiss E."/>
            <person name="Kuo A."/>
            <person name="Drula E."/>
            <person name="Kohler A."/>
            <person name="Sanchez-Garcia M."/>
            <person name="Morin E."/>
            <person name="Andreopoulos B."/>
            <person name="Barry K.W."/>
            <person name="Bonito G."/>
            <person name="Buee M."/>
            <person name="Carver A."/>
            <person name="Chen C."/>
            <person name="Cichocki N."/>
            <person name="Clum A."/>
            <person name="Culley D."/>
            <person name="Crous P.W."/>
            <person name="Fauchery L."/>
            <person name="Girlanda M."/>
            <person name="Hayes R.D."/>
            <person name="Keri Z."/>
            <person name="LaButti K."/>
            <person name="Lipzen A."/>
            <person name="Lombard V."/>
            <person name="Magnuson J."/>
            <person name="Maillard F."/>
            <person name="Murat C."/>
            <person name="Nolan M."/>
            <person name="Ohm R.A."/>
            <person name="Pangilinan J."/>
            <person name="Pereira M.F."/>
            <person name="Perotto S."/>
            <person name="Peter M."/>
            <person name="Pfister S."/>
            <person name="Riley R."/>
            <person name="Sitrit Y."/>
            <person name="Stielow J.B."/>
            <person name="Szollosi G."/>
            <person name="Zifcakova L."/>
            <person name="Stursova M."/>
            <person name="Spatafora J.W."/>
            <person name="Tedersoo L."/>
            <person name="Vaario L.M."/>
            <person name="Yamada A."/>
            <person name="Yan M."/>
            <person name="Wang P."/>
            <person name="Xu J."/>
            <person name="Bruns T."/>
            <person name="Baldrian P."/>
            <person name="Vilgalys R."/>
            <person name="Dunand C."/>
            <person name="Henrissat B."/>
            <person name="Grigoriev I.V."/>
            <person name="Hibbett D."/>
            <person name="Nagy L.G."/>
            <person name="Martin F.M."/>
        </authorList>
    </citation>
    <scope>NUCLEOTIDE SEQUENCE</scope>
    <source>
        <strain evidence="2">BED1</strain>
    </source>
</reference>
<comment type="caution">
    <text evidence="2">The sequence shown here is derived from an EMBL/GenBank/DDBJ whole genome shotgun (WGS) entry which is preliminary data.</text>
</comment>
<dbReference type="Proteomes" id="UP001194468">
    <property type="component" value="Unassembled WGS sequence"/>
</dbReference>
<keyword evidence="3" id="KW-1185">Reference proteome</keyword>
<proteinExistence type="predicted"/>